<evidence type="ECO:0000313" key="11">
    <source>
        <dbReference type="Proteomes" id="UP000003729"/>
    </source>
</evidence>
<name>B6XFS7_9GAMM</name>
<dbReference type="InterPro" id="IPR013783">
    <property type="entry name" value="Ig-like_fold"/>
</dbReference>
<dbReference type="Pfam" id="PF02753">
    <property type="entry name" value="PapD_C"/>
    <property type="match status" value="1"/>
</dbReference>
<keyword evidence="5" id="KW-0574">Periplasm</keyword>
<sequence length="263" mass="29563">MTNCSYHVINKNLKRRLMFMMKKLSVLLLGCFVTANAYSAISMDRTRIIYNGDSNSVSLTVSNKNTQLPYLAQGWFQDDKGEKLTSYFTILPPIQRINAGQTSQLRIEALPDVVKLPQDRESQFFFNLREIPPTSKKSNVLQIALQTRVKFFYRPASLVVDSTQMKNSPWQNKLVLVKKGSEVYAKNPTAYYVVLNNIKKNAAAEKNKGFVATDIAPFSEQKIAITAEQLGSSPVINYINDYGGQVDLPFVCSATECHAKDAK</sequence>
<dbReference type="InterPro" id="IPR016148">
    <property type="entry name" value="Pili_assmbl_chaperone_C"/>
</dbReference>
<dbReference type="InterPro" id="IPR008962">
    <property type="entry name" value="PapD-like_sf"/>
</dbReference>
<dbReference type="InterPro" id="IPR016147">
    <property type="entry name" value="Pili_assmbl_chaperone_N"/>
</dbReference>
<dbReference type="Gene3D" id="2.60.40.10">
    <property type="entry name" value="Immunoglobulins"/>
    <property type="match status" value="2"/>
</dbReference>
<organism evidence="10 11">
    <name type="scientific">Providencia alcalifaciens DSM 30120</name>
    <dbReference type="NCBI Taxonomy" id="520999"/>
    <lineage>
        <taxon>Bacteria</taxon>
        <taxon>Pseudomonadati</taxon>
        <taxon>Pseudomonadota</taxon>
        <taxon>Gammaproteobacteria</taxon>
        <taxon>Enterobacterales</taxon>
        <taxon>Morganellaceae</taxon>
        <taxon>Providencia</taxon>
    </lineage>
</organism>
<keyword evidence="6" id="KW-0143">Chaperone</keyword>
<gene>
    <name evidence="10" type="ORF">PROVALCAL_02212</name>
</gene>
<dbReference type="PANTHER" id="PTHR30251">
    <property type="entry name" value="PILUS ASSEMBLY CHAPERONE"/>
    <property type="match status" value="1"/>
</dbReference>
<keyword evidence="4 7" id="KW-0732">Signal</keyword>
<comment type="similarity">
    <text evidence="2">Belongs to the periplasmic pilus chaperone family.</text>
</comment>
<evidence type="ECO:0000256" key="1">
    <source>
        <dbReference type="ARBA" id="ARBA00004418"/>
    </source>
</evidence>
<evidence type="ECO:0000256" key="6">
    <source>
        <dbReference type="ARBA" id="ARBA00023186"/>
    </source>
</evidence>
<evidence type="ECO:0000256" key="3">
    <source>
        <dbReference type="ARBA" id="ARBA00022558"/>
    </source>
</evidence>
<feature type="chain" id="PRO_5002852341" evidence="7">
    <location>
        <begin position="40"/>
        <end position="263"/>
    </location>
</feature>
<dbReference type="SUPFAM" id="SSF49354">
    <property type="entry name" value="PapD-like"/>
    <property type="match status" value="1"/>
</dbReference>
<dbReference type="Pfam" id="PF00345">
    <property type="entry name" value="PapD_N"/>
    <property type="match status" value="1"/>
</dbReference>
<dbReference type="eggNOG" id="COG3121">
    <property type="taxonomic scope" value="Bacteria"/>
</dbReference>
<dbReference type="PRINTS" id="PR00969">
    <property type="entry name" value="CHAPERONPILI"/>
</dbReference>
<dbReference type="InterPro" id="IPR050643">
    <property type="entry name" value="Periplasmic_pilus_chap"/>
</dbReference>
<dbReference type="SUPFAM" id="SSF49584">
    <property type="entry name" value="Periplasmic chaperone C-domain"/>
    <property type="match status" value="1"/>
</dbReference>
<evidence type="ECO:0000313" key="10">
    <source>
        <dbReference type="EMBL" id="EEB45836.1"/>
    </source>
</evidence>
<comment type="subcellular location">
    <subcellularLocation>
        <location evidence="1">Periplasm</location>
    </subcellularLocation>
</comment>
<dbReference type="InterPro" id="IPR036316">
    <property type="entry name" value="Pili_assmbl_chap_C_dom_sf"/>
</dbReference>
<comment type="caution">
    <text evidence="10">The sequence shown here is derived from an EMBL/GenBank/DDBJ whole genome shotgun (WGS) entry which is preliminary data.</text>
</comment>
<dbReference type="InterPro" id="IPR001829">
    <property type="entry name" value="Pili_assmbl_chaperone_bac"/>
</dbReference>
<evidence type="ECO:0000259" key="9">
    <source>
        <dbReference type="Pfam" id="PF02753"/>
    </source>
</evidence>
<accession>B6XFS7</accession>
<evidence type="ECO:0000256" key="5">
    <source>
        <dbReference type="ARBA" id="ARBA00022764"/>
    </source>
</evidence>
<evidence type="ECO:0000256" key="2">
    <source>
        <dbReference type="ARBA" id="ARBA00007399"/>
    </source>
</evidence>
<feature type="domain" description="Pili assembly chaperone N-terminal" evidence="8">
    <location>
        <begin position="41"/>
        <end position="158"/>
    </location>
</feature>
<feature type="signal peptide" evidence="7">
    <location>
        <begin position="1"/>
        <end position="39"/>
    </location>
</feature>
<reference evidence="10 11" key="1">
    <citation type="submission" date="2008-10" db="EMBL/GenBank/DDBJ databases">
        <title>Draft genome sequence of Providencia alcalifaciens (DSM 30120).</title>
        <authorList>
            <person name="Sudarsanam P."/>
            <person name="Ley R."/>
            <person name="Guruge J."/>
            <person name="Turnbaugh P.J."/>
            <person name="Mahowald M."/>
            <person name="Liep D."/>
            <person name="Gordon J."/>
        </authorList>
    </citation>
    <scope>NUCLEOTIDE SEQUENCE [LARGE SCALE GENOMIC DNA]</scope>
    <source>
        <strain evidence="10 11">DSM 30120</strain>
    </source>
</reference>
<proteinExistence type="inferred from homology"/>
<dbReference type="EMBL" id="ABXW01000047">
    <property type="protein sequence ID" value="EEB45836.1"/>
    <property type="molecule type" value="Genomic_DNA"/>
</dbReference>
<dbReference type="Proteomes" id="UP000003729">
    <property type="component" value="Unassembled WGS sequence"/>
</dbReference>
<evidence type="ECO:0000256" key="4">
    <source>
        <dbReference type="ARBA" id="ARBA00022729"/>
    </source>
</evidence>
<keyword evidence="3" id="KW-1029">Fimbrium biogenesis</keyword>
<dbReference type="AlphaFoldDB" id="B6XFS7"/>
<feature type="domain" description="Pili assembly chaperone C-terminal" evidence="9">
    <location>
        <begin position="186"/>
        <end position="246"/>
    </location>
</feature>
<evidence type="ECO:0000256" key="7">
    <source>
        <dbReference type="SAM" id="SignalP"/>
    </source>
</evidence>
<dbReference type="PANTHER" id="PTHR30251:SF2">
    <property type="entry name" value="FIMBRIAL CHAPERONE YADV-RELATED"/>
    <property type="match status" value="1"/>
</dbReference>
<reference evidence="10 11" key="2">
    <citation type="submission" date="2008-10" db="EMBL/GenBank/DDBJ databases">
        <authorList>
            <person name="Fulton L."/>
            <person name="Clifton S."/>
            <person name="Fulton B."/>
            <person name="Xu J."/>
            <person name="Minx P."/>
            <person name="Pepin K.H."/>
            <person name="Johnson M."/>
            <person name="Bhonagiri V."/>
            <person name="Nash W.E."/>
            <person name="Mardis E.R."/>
            <person name="Wilson R.K."/>
        </authorList>
    </citation>
    <scope>NUCLEOTIDE SEQUENCE [LARGE SCALE GENOMIC DNA]</scope>
    <source>
        <strain evidence="10 11">DSM 30120</strain>
    </source>
</reference>
<dbReference type="GO" id="GO:0030288">
    <property type="term" value="C:outer membrane-bounded periplasmic space"/>
    <property type="evidence" value="ECO:0007669"/>
    <property type="project" value="InterPro"/>
</dbReference>
<evidence type="ECO:0000259" key="8">
    <source>
        <dbReference type="Pfam" id="PF00345"/>
    </source>
</evidence>
<dbReference type="FunFam" id="2.60.40.10:FF:000458">
    <property type="entry name" value="Molecular chaperone FimC"/>
    <property type="match status" value="1"/>
</dbReference>
<protein>
    <submittedName>
        <fullName evidence="10">Gram-negative pili assembly chaperone domain protein</fullName>
    </submittedName>
</protein>
<dbReference type="GO" id="GO:0071555">
    <property type="term" value="P:cell wall organization"/>
    <property type="evidence" value="ECO:0007669"/>
    <property type="project" value="InterPro"/>
</dbReference>